<keyword evidence="3" id="KW-1185">Reference proteome</keyword>
<dbReference type="Pfam" id="PF00078">
    <property type="entry name" value="RVT_1"/>
    <property type="match status" value="1"/>
</dbReference>
<evidence type="ECO:0000259" key="1">
    <source>
        <dbReference type="Pfam" id="PF00078"/>
    </source>
</evidence>
<feature type="domain" description="Reverse transcriptase" evidence="1">
    <location>
        <begin position="74"/>
        <end position="159"/>
    </location>
</feature>
<evidence type="ECO:0000313" key="4">
    <source>
        <dbReference type="WBParaSite" id="SSLN_0001223801-mRNA-1"/>
    </source>
</evidence>
<dbReference type="AlphaFoldDB" id="A0A183T5P3"/>
<dbReference type="PANTHER" id="PTHR47027:SF26">
    <property type="entry name" value="REVERSE TRANSCRIPTASE DOMAIN-CONTAINING PROTEIN"/>
    <property type="match status" value="1"/>
</dbReference>
<dbReference type="OrthoDB" id="6159249at2759"/>
<dbReference type="STRING" id="70667.A0A183T5P3"/>
<protein>
    <submittedName>
        <fullName evidence="4">Reverse transcriptase domain-containing protein</fullName>
    </submittedName>
</protein>
<name>A0A183T5P3_SCHSO</name>
<dbReference type="WBParaSite" id="SSLN_0001223801-mRNA-1">
    <property type="protein sequence ID" value="SSLN_0001223801-mRNA-1"/>
    <property type="gene ID" value="SSLN_0001223801"/>
</dbReference>
<dbReference type="InterPro" id="IPR000477">
    <property type="entry name" value="RT_dom"/>
</dbReference>
<gene>
    <name evidence="2" type="ORF">SSLN_LOCUS11791</name>
</gene>
<sequence>MLLWPPLTGNQLSPMAPLSWVIPIGHIPVNRHDQQAKSREVPVDTDLNLWIRRKDSKKIFKNSTVLSDSLNIAGNIFARILLNHMNAHLEQQLLLESECGFQQHRGTTEIIFDIRHLQEKCQEMRTHLHATFVDLKKVFNLVNRNGLWNVMQKFSCPERFTHLVRQL</sequence>
<dbReference type="Proteomes" id="UP000275846">
    <property type="component" value="Unassembled WGS sequence"/>
</dbReference>
<proteinExistence type="predicted"/>
<evidence type="ECO:0000313" key="3">
    <source>
        <dbReference type="Proteomes" id="UP000275846"/>
    </source>
</evidence>
<reference evidence="2 3" key="2">
    <citation type="submission" date="2018-11" db="EMBL/GenBank/DDBJ databases">
        <authorList>
            <consortium name="Pathogen Informatics"/>
        </authorList>
    </citation>
    <scope>NUCLEOTIDE SEQUENCE [LARGE SCALE GENOMIC DNA]</scope>
    <source>
        <strain evidence="2 3">NST_G2</strain>
    </source>
</reference>
<dbReference type="EMBL" id="UYSU01036801">
    <property type="protein sequence ID" value="VDL98176.1"/>
    <property type="molecule type" value="Genomic_DNA"/>
</dbReference>
<evidence type="ECO:0000313" key="2">
    <source>
        <dbReference type="EMBL" id="VDL98176.1"/>
    </source>
</evidence>
<organism evidence="4">
    <name type="scientific">Schistocephalus solidus</name>
    <name type="common">Tapeworm</name>
    <dbReference type="NCBI Taxonomy" id="70667"/>
    <lineage>
        <taxon>Eukaryota</taxon>
        <taxon>Metazoa</taxon>
        <taxon>Spiralia</taxon>
        <taxon>Lophotrochozoa</taxon>
        <taxon>Platyhelminthes</taxon>
        <taxon>Cestoda</taxon>
        <taxon>Eucestoda</taxon>
        <taxon>Diphyllobothriidea</taxon>
        <taxon>Diphyllobothriidae</taxon>
        <taxon>Schistocephalus</taxon>
    </lineage>
</organism>
<reference evidence="4" key="1">
    <citation type="submission" date="2016-06" db="UniProtKB">
        <authorList>
            <consortium name="WormBaseParasite"/>
        </authorList>
    </citation>
    <scope>IDENTIFICATION</scope>
</reference>
<dbReference type="PANTHER" id="PTHR47027">
    <property type="entry name" value="REVERSE TRANSCRIPTASE DOMAIN-CONTAINING PROTEIN"/>
    <property type="match status" value="1"/>
</dbReference>
<accession>A0A183T5P3</accession>